<comment type="caution">
    <text evidence="1">The sequence shown here is derived from an EMBL/GenBank/DDBJ whole genome shotgun (WGS) entry which is preliminary data.</text>
</comment>
<sequence>KMSIPRISAAKSDVLMALLLQNKQRGIVPKRGSMTTQHFRNLLRRMKRGLSAFSMDQIDLVKIIFFWKKQYFTIKSMLKIKMFAWDLANLCVVDGLIVEAHDCLVESV</sequence>
<dbReference type="AlphaFoldDB" id="A0ABC8SDW2"/>
<keyword evidence="2" id="KW-1185">Reference proteome</keyword>
<reference evidence="1 2" key="1">
    <citation type="submission" date="2024-02" db="EMBL/GenBank/DDBJ databases">
        <authorList>
            <person name="Vignale AGUSTIN F."/>
            <person name="Sosa J E."/>
            <person name="Modenutti C."/>
        </authorList>
    </citation>
    <scope>NUCLEOTIDE SEQUENCE [LARGE SCALE GENOMIC DNA]</scope>
</reference>
<dbReference type="EMBL" id="CAUOFW020002472">
    <property type="protein sequence ID" value="CAK9153990.1"/>
    <property type="molecule type" value="Genomic_DNA"/>
</dbReference>
<feature type="non-terminal residue" evidence="1">
    <location>
        <position position="1"/>
    </location>
</feature>
<protein>
    <submittedName>
        <fullName evidence="1">Uncharacterized protein</fullName>
    </submittedName>
</protein>
<proteinExistence type="predicted"/>
<dbReference type="Proteomes" id="UP001642360">
    <property type="component" value="Unassembled WGS sequence"/>
</dbReference>
<evidence type="ECO:0000313" key="2">
    <source>
        <dbReference type="Proteomes" id="UP001642360"/>
    </source>
</evidence>
<gene>
    <name evidence="1" type="ORF">ILEXP_LOCUS22291</name>
</gene>
<organism evidence="1 2">
    <name type="scientific">Ilex paraguariensis</name>
    <name type="common">yerba mate</name>
    <dbReference type="NCBI Taxonomy" id="185542"/>
    <lineage>
        <taxon>Eukaryota</taxon>
        <taxon>Viridiplantae</taxon>
        <taxon>Streptophyta</taxon>
        <taxon>Embryophyta</taxon>
        <taxon>Tracheophyta</taxon>
        <taxon>Spermatophyta</taxon>
        <taxon>Magnoliopsida</taxon>
        <taxon>eudicotyledons</taxon>
        <taxon>Gunneridae</taxon>
        <taxon>Pentapetalae</taxon>
        <taxon>asterids</taxon>
        <taxon>campanulids</taxon>
        <taxon>Aquifoliales</taxon>
        <taxon>Aquifoliaceae</taxon>
        <taxon>Ilex</taxon>
    </lineage>
</organism>
<name>A0ABC8SDW2_9AQUA</name>
<evidence type="ECO:0000313" key="1">
    <source>
        <dbReference type="EMBL" id="CAK9153990.1"/>
    </source>
</evidence>
<accession>A0ABC8SDW2</accession>